<dbReference type="InterPro" id="IPR039425">
    <property type="entry name" value="RNA_pol_sigma-70-like"/>
</dbReference>
<dbReference type="InterPro" id="IPR014284">
    <property type="entry name" value="RNA_pol_sigma-70_dom"/>
</dbReference>
<dbReference type="GO" id="GO:0006352">
    <property type="term" value="P:DNA-templated transcription initiation"/>
    <property type="evidence" value="ECO:0007669"/>
    <property type="project" value="InterPro"/>
</dbReference>
<comment type="caution">
    <text evidence="8">The sequence shown here is derived from an EMBL/GenBank/DDBJ whole genome shotgun (WGS) entry which is preliminary data.</text>
</comment>
<organism evidence="8 9">
    <name type="scientific">Haoranjiania flava</name>
    <dbReference type="NCBI Taxonomy" id="1856322"/>
    <lineage>
        <taxon>Bacteria</taxon>
        <taxon>Pseudomonadati</taxon>
        <taxon>Bacteroidota</taxon>
        <taxon>Chitinophagia</taxon>
        <taxon>Chitinophagales</taxon>
        <taxon>Chitinophagaceae</taxon>
        <taxon>Haoranjiania</taxon>
    </lineage>
</organism>
<dbReference type="Pfam" id="PF08281">
    <property type="entry name" value="Sigma70_r4_2"/>
    <property type="match status" value="1"/>
</dbReference>
<keyword evidence="3" id="KW-0731">Sigma factor</keyword>
<dbReference type="CDD" id="cd06171">
    <property type="entry name" value="Sigma70_r4"/>
    <property type="match status" value="1"/>
</dbReference>
<dbReference type="NCBIfam" id="TIGR02937">
    <property type="entry name" value="sigma70-ECF"/>
    <property type="match status" value="1"/>
</dbReference>
<dbReference type="InterPro" id="IPR036388">
    <property type="entry name" value="WH-like_DNA-bd_sf"/>
</dbReference>
<dbReference type="PANTHER" id="PTHR43133:SF8">
    <property type="entry name" value="RNA POLYMERASE SIGMA FACTOR HI_1459-RELATED"/>
    <property type="match status" value="1"/>
</dbReference>
<dbReference type="RefSeq" id="WP_263038338.1">
    <property type="nucleotide sequence ID" value="NZ_JAOTPL010000014.1"/>
</dbReference>
<dbReference type="InterPro" id="IPR013325">
    <property type="entry name" value="RNA_pol_sigma_r2"/>
</dbReference>
<dbReference type="Gene3D" id="1.10.10.10">
    <property type="entry name" value="Winged helix-like DNA-binding domain superfamily/Winged helix DNA-binding domain"/>
    <property type="match status" value="1"/>
</dbReference>
<evidence type="ECO:0000256" key="3">
    <source>
        <dbReference type="ARBA" id="ARBA00023082"/>
    </source>
</evidence>
<proteinExistence type="inferred from homology"/>
<keyword evidence="5" id="KW-0804">Transcription</keyword>
<dbReference type="Gene3D" id="1.10.1740.10">
    <property type="match status" value="1"/>
</dbReference>
<accession>A0AAE3IPT5</accession>
<dbReference type="Proteomes" id="UP001209317">
    <property type="component" value="Unassembled WGS sequence"/>
</dbReference>
<feature type="domain" description="RNA polymerase sigma-70 region 2" evidence="6">
    <location>
        <begin position="16"/>
        <end position="74"/>
    </location>
</feature>
<dbReference type="EMBL" id="JAOTPL010000014">
    <property type="protein sequence ID" value="MCU7694853.1"/>
    <property type="molecule type" value="Genomic_DNA"/>
</dbReference>
<dbReference type="InterPro" id="IPR007627">
    <property type="entry name" value="RNA_pol_sigma70_r2"/>
</dbReference>
<reference evidence="8" key="1">
    <citation type="submission" date="2022-10" db="EMBL/GenBank/DDBJ databases">
        <authorList>
            <person name="Kim H.S."/>
            <person name="Kim J.-S."/>
            <person name="Suh M.K."/>
            <person name="Eom M.K."/>
            <person name="Lee J.-S."/>
        </authorList>
    </citation>
    <scope>NUCLEOTIDE SEQUENCE</scope>
    <source>
        <strain evidence="8">LIP-5</strain>
    </source>
</reference>
<dbReference type="Pfam" id="PF04542">
    <property type="entry name" value="Sigma70_r2"/>
    <property type="match status" value="1"/>
</dbReference>
<dbReference type="GO" id="GO:0003677">
    <property type="term" value="F:DNA binding"/>
    <property type="evidence" value="ECO:0007669"/>
    <property type="project" value="UniProtKB-KW"/>
</dbReference>
<name>A0AAE3IPT5_9BACT</name>
<protein>
    <submittedName>
        <fullName evidence="8">Sigma-70 family RNA polymerase sigma factor</fullName>
    </submittedName>
</protein>
<evidence type="ECO:0000259" key="7">
    <source>
        <dbReference type="Pfam" id="PF08281"/>
    </source>
</evidence>
<dbReference type="SUPFAM" id="SSF88946">
    <property type="entry name" value="Sigma2 domain of RNA polymerase sigma factors"/>
    <property type="match status" value="1"/>
</dbReference>
<dbReference type="InterPro" id="IPR013324">
    <property type="entry name" value="RNA_pol_sigma_r3/r4-like"/>
</dbReference>
<keyword evidence="9" id="KW-1185">Reference proteome</keyword>
<evidence type="ECO:0000256" key="2">
    <source>
        <dbReference type="ARBA" id="ARBA00023015"/>
    </source>
</evidence>
<keyword evidence="2" id="KW-0805">Transcription regulation</keyword>
<evidence type="ECO:0000313" key="8">
    <source>
        <dbReference type="EMBL" id="MCU7694853.1"/>
    </source>
</evidence>
<evidence type="ECO:0000259" key="6">
    <source>
        <dbReference type="Pfam" id="PF04542"/>
    </source>
</evidence>
<keyword evidence="4" id="KW-0238">DNA-binding</keyword>
<dbReference type="PANTHER" id="PTHR43133">
    <property type="entry name" value="RNA POLYMERASE ECF-TYPE SIGMA FACTO"/>
    <property type="match status" value="1"/>
</dbReference>
<dbReference type="SUPFAM" id="SSF88659">
    <property type="entry name" value="Sigma3 and sigma4 domains of RNA polymerase sigma factors"/>
    <property type="match status" value="1"/>
</dbReference>
<feature type="domain" description="RNA polymerase sigma factor 70 region 4 type 2" evidence="7">
    <location>
        <begin position="100"/>
        <end position="151"/>
    </location>
</feature>
<evidence type="ECO:0000256" key="5">
    <source>
        <dbReference type="ARBA" id="ARBA00023163"/>
    </source>
</evidence>
<evidence type="ECO:0000256" key="4">
    <source>
        <dbReference type="ARBA" id="ARBA00023125"/>
    </source>
</evidence>
<gene>
    <name evidence="8" type="ORF">OD355_10035</name>
</gene>
<sequence>MTQQDFKHTVFILKDKMFRFAKRMLECADESQDAVQNVMIKLWQMKDKLHELGNVEAFAMRCVKNECLNRMKHAQVIDNYRLQHHSPGMLMQEAADNTRQLILEIINELPDKQKMIIHLKDVEEYKTKEIADMLEMEESAVRVNLMRARQKVKTQLEKIFEYESQQIKGIEK</sequence>
<dbReference type="AlphaFoldDB" id="A0AAE3IPT5"/>
<comment type="similarity">
    <text evidence="1">Belongs to the sigma-70 factor family. ECF subfamily.</text>
</comment>
<dbReference type="InterPro" id="IPR013249">
    <property type="entry name" value="RNA_pol_sigma70_r4_t2"/>
</dbReference>
<dbReference type="GO" id="GO:0016987">
    <property type="term" value="F:sigma factor activity"/>
    <property type="evidence" value="ECO:0007669"/>
    <property type="project" value="UniProtKB-KW"/>
</dbReference>
<evidence type="ECO:0000256" key="1">
    <source>
        <dbReference type="ARBA" id="ARBA00010641"/>
    </source>
</evidence>
<evidence type="ECO:0000313" key="9">
    <source>
        <dbReference type="Proteomes" id="UP001209317"/>
    </source>
</evidence>